<gene>
    <name evidence="1" type="ORF">T4E_253</name>
</gene>
<dbReference type="Proteomes" id="UP000054815">
    <property type="component" value="Unassembled WGS sequence"/>
</dbReference>
<organism evidence="1 2">
    <name type="scientific">Trichinella pseudospiralis</name>
    <name type="common">Parasitic roundworm</name>
    <dbReference type="NCBI Taxonomy" id="6337"/>
    <lineage>
        <taxon>Eukaryota</taxon>
        <taxon>Metazoa</taxon>
        <taxon>Ecdysozoa</taxon>
        <taxon>Nematoda</taxon>
        <taxon>Enoplea</taxon>
        <taxon>Dorylaimia</taxon>
        <taxon>Trichinellida</taxon>
        <taxon>Trichinellidae</taxon>
        <taxon>Trichinella</taxon>
    </lineage>
</organism>
<name>A0A0V0YFP7_TRIPS</name>
<accession>A0A0V0YFP7</accession>
<protein>
    <submittedName>
        <fullName evidence="1">Uncharacterized protein</fullName>
    </submittedName>
</protein>
<dbReference type="AlphaFoldDB" id="A0A0V0YFP7"/>
<comment type="caution">
    <text evidence="1">The sequence shown here is derived from an EMBL/GenBank/DDBJ whole genome shotgun (WGS) entry which is preliminary data.</text>
</comment>
<proteinExistence type="predicted"/>
<evidence type="ECO:0000313" key="2">
    <source>
        <dbReference type="Proteomes" id="UP000054815"/>
    </source>
</evidence>
<dbReference type="EMBL" id="JYDU01000019">
    <property type="protein sequence ID" value="KRX98770.1"/>
    <property type="molecule type" value="Genomic_DNA"/>
</dbReference>
<evidence type="ECO:0000313" key="1">
    <source>
        <dbReference type="EMBL" id="KRX98770.1"/>
    </source>
</evidence>
<reference evidence="1 2" key="1">
    <citation type="submission" date="2015-01" db="EMBL/GenBank/DDBJ databases">
        <title>Evolution of Trichinella species and genotypes.</title>
        <authorList>
            <person name="Korhonen P.K."/>
            <person name="Edoardo P."/>
            <person name="Giuseppe L.R."/>
            <person name="Gasser R.B."/>
        </authorList>
    </citation>
    <scope>NUCLEOTIDE SEQUENCE [LARGE SCALE GENOMIC DNA]</scope>
    <source>
        <strain evidence="1">ISS141</strain>
    </source>
</reference>
<sequence length="59" mass="6783">MFVQLLMQEGETLLLKAWNGLSHWVSELKIAYMWRLQGTAEARISCSYCDSPSYIPCGR</sequence>